<reference evidence="1" key="1">
    <citation type="submission" date="2021-05" db="EMBL/GenBank/DDBJ databases">
        <authorList>
            <person name="Scholz U."/>
            <person name="Mascher M."/>
            <person name="Fiebig A."/>
        </authorList>
    </citation>
    <scope>NUCLEOTIDE SEQUENCE [LARGE SCALE GENOMIC DNA]</scope>
</reference>
<accession>A0ACD6A9D3</accession>
<reference evidence="1" key="2">
    <citation type="submission" date="2025-09" db="UniProtKB">
        <authorList>
            <consortium name="EnsemblPlants"/>
        </authorList>
    </citation>
    <scope>IDENTIFICATION</scope>
</reference>
<proteinExistence type="predicted"/>
<name>A0ACD6A9D3_AVESA</name>
<dbReference type="Proteomes" id="UP001732700">
    <property type="component" value="Chromosome 7D"/>
</dbReference>
<sequence>MARSLTLFLFLLVTTAVIAVRDASAGLVPAVPVGKRYIVGGAEGWRVPPPENKDMYIKWADSIQFFVEDSIEFMYKNDTVGKVTKYAYYHCNWTALASTTPPNKVASSLFLLDTPGFVYFASTDTKHCKKGQRLMLNVKARETAPSPAPSADAPTHHVAGPPLSAQGPAAPGDALMVDSASALALSSAPALALGVSVTVLAFMGLIRA</sequence>
<organism evidence="1 2">
    <name type="scientific">Avena sativa</name>
    <name type="common">Oat</name>
    <dbReference type="NCBI Taxonomy" id="4498"/>
    <lineage>
        <taxon>Eukaryota</taxon>
        <taxon>Viridiplantae</taxon>
        <taxon>Streptophyta</taxon>
        <taxon>Embryophyta</taxon>
        <taxon>Tracheophyta</taxon>
        <taxon>Spermatophyta</taxon>
        <taxon>Magnoliopsida</taxon>
        <taxon>Liliopsida</taxon>
        <taxon>Poales</taxon>
        <taxon>Poaceae</taxon>
        <taxon>BOP clade</taxon>
        <taxon>Pooideae</taxon>
        <taxon>Poodae</taxon>
        <taxon>Poeae</taxon>
        <taxon>Poeae Chloroplast Group 1 (Aveneae type)</taxon>
        <taxon>Aveninae</taxon>
        <taxon>Avena</taxon>
    </lineage>
</organism>
<evidence type="ECO:0000313" key="2">
    <source>
        <dbReference type="Proteomes" id="UP001732700"/>
    </source>
</evidence>
<keyword evidence="2" id="KW-1185">Reference proteome</keyword>
<dbReference type="EnsemblPlants" id="AVESA.00010b.r2.7DG1359660.1">
    <property type="protein sequence ID" value="AVESA.00010b.r2.7DG1359660.1.CDS"/>
    <property type="gene ID" value="AVESA.00010b.r2.7DG1359660"/>
</dbReference>
<evidence type="ECO:0000313" key="1">
    <source>
        <dbReference type="EnsemblPlants" id="AVESA.00010b.r2.7DG1359660.1.CDS"/>
    </source>
</evidence>
<protein>
    <submittedName>
        <fullName evidence="1">Uncharacterized protein</fullName>
    </submittedName>
</protein>